<dbReference type="GO" id="GO:0022857">
    <property type="term" value="F:transmembrane transporter activity"/>
    <property type="evidence" value="ECO:0007669"/>
    <property type="project" value="InterPro"/>
</dbReference>
<evidence type="ECO:0000259" key="7">
    <source>
        <dbReference type="PROSITE" id="PS50850"/>
    </source>
</evidence>
<feature type="transmembrane region" description="Helical" evidence="6">
    <location>
        <begin position="227"/>
        <end position="248"/>
    </location>
</feature>
<dbReference type="CDD" id="cd06176">
    <property type="entry name" value="MFS_BCD_PucC-like"/>
    <property type="match status" value="1"/>
</dbReference>
<feature type="domain" description="Major facilitator superfamily (MFS) profile" evidence="7">
    <location>
        <begin position="7"/>
        <end position="426"/>
    </location>
</feature>
<organism evidence="8 9">
    <name type="scientific">Novosphingobium marinum</name>
    <dbReference type="NCBI Taxonomy" id="1514948"/>
    <lineage>
        <taxon>Bacteria</taxon>
        <taxon>Pseudomonadati</taxon>
        <taxon>Pseudomonadota</taxon>
        <taxon>Alphaproteobacteria</taxon>
        <taxon>Sphingomonadales</taxon>
        <taxon>Sphingomonadaceae</taxon>
        <taxon>Novosphingobium</taxon>
    </lineage>
</organism>
<feature type="transmembrane region" description="Helical" evidence="6">
    <location>
        <begin position="76"/>
        <end position="98"/>
    </location>
</feature>
<evidence type="ECO:0000256" key="1">
    <source>
        <dbReference type="ARBA" id="ARBA00004141"/>
    </source>
</evidence>
<dbReference type="Pfam" id="PF03209">
    <property type="entry name" value="PUCC"/>
    <property type="match status" value="1"/>
</dbReference>
<keyword evidence="5 6" id="KW-0472">Membrane</keyword>
<dbReference type="AlphaFoldDB" id="A0A7Y9Y0C9"/>
<dbReference type="PIRSF" id="PIRSF016565">
    <property type="entry name" value="PucC"/>
    <property type="match status" value="1"/>
</dbReference>
<evidence type="ECO:0000313" key="8">
    <source>
        <dbReference type="EMBL" id="NYH96388.1"/>
    </source>
</evidence>
<accession>A0A7Y9Y0C9</accession>
<dbReference type="Proteomes" id="UP000522081">
    <property type="component" value="Unassembled WGS sequence"/>
</dbReference>
<comment type="similarity">
    <text evidence="2">Belongs to the PucC family.</text>
</comment>
<evidence type="ECO:0000256" key="3">
    <source>
        <dbReference type="ARBA" id="ARBA00022692"/>
    </source>
</evidence>
<comment type="caution">
    <text evidence="8">The sequence shown here is derived from an EMBL/GenBank/DDBJ whole genome shotgun (WGS) entry which is preliminary data.</text>
</comment>
<dbReference type="PANTHER" id="PTHR23538">
    <property type="entry name" value="44.5 KD BACTERIOCHLOROPHYLL SYNTHASE SUBUNIT"/>
    <property type="match status" value="1"/>
</dbReference>
<sequence>MAGGFGWLAIVRLGLVQASIGAIVMLTTSVFNRVMVVEYAAAAAIPAGLIAWHYAVQLSRPLWGHGSDRGRRRTPWVLTGMALLGLGTLLAVDATVMIAGSPVLAIGLAILAFAMIGAGVGAAGTTVLAMLASGVAPARRAAAAAVTWIMMIAGIVVAAGIAGQLLDPFSERRLALVAAGVIVCALAVSSLAIFRLERGMTADLAQESRPSTGFVEAIREILGEREAARFTVFVFVSMLAYSMQDLILEPFAGLVFAKTPGESTSLSGIQHAGVLIGMIASGIGGSAFFGRRLDELRVWIVTGCLGSALSLAGLAMAAMVGLGWPLVPNVFALGLCNGIFAVAAIGSMMSLAGKGDRSGEGVRMGVWGAAQAVAFGLGGLLGALGVDALRATIGHDGRAFQAVFSFEAGLFVVAAILARIATSQAGPSTVDSASTGRLVKI</sequence>
<comment type="subcellular location">
    <subcellularLocation>
        <location evidence="1">Membrane</location>
        <topology evidence="1">Multi-pass membrane protein</topology>
    </subcellularLocation>
</comment>
<dbReference type="InterPro" id="IPR026036">
    <property type="entry name" value="PucC"/>
</dbReference>
<keyword evidence="4 6" id="KW-1133">Transmembrane helix</keyword>
<feature type="transmembrane region" description="Helical" evidence="6">
    <location>
        <begin position="364"/>
        <end position="386"/>
    </location>
</feature>
<dbReference type="PANTHER" id="PTHR23538:SF1">
    <property type="entry name" value="44.5 KD BACTERIOCHLOROPHYLL SYNTHASE SUBUNIT"/>
    <property type="match status" value="1"/>
</dbReference>
<feature type="transmembrane region" description="Helical" evidence="6">
    <location>
        <begin position="398"/>
        <end position="418"/>
    </location>
</feature>
<keyword evidence="9" id="KW-1185">Reference proteome</keyword>
<evidence type="ECO:0000256" key="2">
    <source>
        <dbReference type="ARBA" id="ARBA00008412"/>
    </source>
</evidence>
<name>A0A7Y9Y0C9_9SPHN</name>
<evidence type="ECO:0000256" key="4">
    <source>
        <dbReference type="ARBA" id="ARBA00022989"/>
    </source>
</evidence>
<dbReference type="Gene3D" id="1.20.1250.20">
    <property type="entry name" value="MFS general substrate transporter like domains"/>
    <property type="match status" value="2"/>
</dbReference>
<feature type="transmembrane region" description="Helical" evidence="6">
    <location>
        <begin position="104"/>
        <end position="129"/>
    </location>
</feature>
<dbReference type="PROSITE" id="PS50850">
    <property type="entry name" value="MFS"/>
    <property type="match status" value="1"/>
</dbReference>
<feature type="transmembrane region" description="Helical" evidence="6">
    <location>
        <begin position="268"/>
        <end position="289"/>
    </location>
</feature>
<evidence type="ECO:0000313" key="9">
    <source>
        <dbReference type="Proteomes" id="UP000522081"/>
    </source>
</evidence>
<feature type="transmembrane region" description="Helical" evidence="6">
    <location>
        <begin position="296"/>
        <end position="324"/>
    </location>
</feature>
<protein>
    <submittedName>
        <fullName evidence="8">BCD family chlorophyll transporter-like MFS transporter</fullName>
    </submittedName>
</protein>
<dbReference type="EMBL" id="JACBZF010000005">
    <property type="protein sequence ID" value="NYH96388.1"/>
    <property type="molecule type" value="Genomic_DNA"/>
</dbReference>
<proteinExistence type="inferred from homology"/>
<feature type="transmembrane region" description="Helical" evidence="6">
    <location>
        <begin position="34"/>
        <end position="55"/>
    </location>
</feature>
<dbReference type="SUPFAM" id="SSF103473">
    <property type="entry name" value="MFS general substrate transporter"/>
    <property type="match status" value="1"/>
</dbReference>
<keyword evidence="3 6" id="KW-0812">Transmembrane</keyword>
<feature type="transmembrane region" description="Helical" evidence="6">
    <location>
        <begin position="174"/>
        <end position="194"/>
    </location>
</feature>
<dbReference type="InterPro" id="IPR004896">
    <property type="entry name" value="PucC-rel"/>
</dbReference>
<dbReference type="InterPro" id="IPR036259">
    <property type="entry name" value="MFS_trans_sf"/>
</dbReference>
<reference evidence="8 9" key="1">
    <citation type="submission" date="2020-07" db="EMBL/GenBank/DDBJ databases">
        <title>Genomic Encyclopedia of Type Strains, Phase IV (KMG-IV): sequencing the most valuable type-strain genomes for metagenomic binning, comparative biology and taxonomic classification.</title>
        <authorList>
            <person name="Goeker M."/>
        </authorList>
    </citation>
    <scope>NUCLEOTIDE SEQUENCE [LARGE SCALE GENOMIC DNA]</scope>
    <source>
        <strain evidence="8 9">DSM 29043</strain>
    </source>
</reference>
<evidence type="ECO:0000256" key="5">
    <source>
        <dbReference type="ARBA" id="ARBA00023136"/>
    </source>
</evidence>
<dbReference type="InterPro" id="IPR020846">
    <property type="entry name" value="MFS_dom"/>
</dbReference>
<feature type="transmembrane region" description="Helical" evidence="6">
    <location>
        <begin position="141"/>
        <end position="162"/>
    </location>
</feature>
<gene>
    <name evidence="8" type="ORF">FHS75_002727</name>
</gene>
<evidence type="ECO:0000256" key="6">
    <source>
        <dbReference type="SAM" id="Phobius"/>
    </source>
</evidence>
<dbReference type="RefSeq" id="WP_179408232.1">
    <property type="nucleotide sequence ID" value="NZ_BMGF01000005.1"/>
</dbReference>
<feature type="transmembrane region" description="Helical" evidence="6">
    <location>
        <begin position="330"/>
        <end position="352"/>
    </location>
</feature>
<dbReference type="GO" id="GO:0016020">
    <property type="term" value="C:membrane"/>
    <property type="evidence" value="ECO:0007669"/>
    <property type="project" value="UniProtKB-SubCell"/>
</dbReference>